<dbReference type="InterPro" id="IPR015919">
    <property type="entry name" value="Cadherin-like_sf"/>
</dbReference>
<sequence length="870" mass="95158">MSFITLLTLLLTNQSFALTVPTIHNPFKSQLVSSNPALSSVYFPSPSSLLLQNTSNALPALRVPPNWSFSIGFSGDTFLPGEGESFVDLSLLVQLDNGNPIPNWLIFNSEIMTLSGVAPAAAEYNIIRMIATTGNASVSDSFIFIVSPHDIAIISPFKTHNITTGTPFSLIVDDLDSILVDDLPYNMSSHLSYAGASSPQFSMVVNTSTSSWMSWDSAAFSLQGTGPQSEERLILPVAVSASFPDQHFSLNTHLTLNVFTSYFNSSWLPAQHIVPGSSLNLDITPFVISKARSDLGWMLSFVNYSSSMSWITFDATRLSLSGTVPKNLTDNLRISLMAQHLDRHLMNTITLDLIVDQDNVGTNQVGKARPTHFMSSKIFKRVLGISLVASGQALISGYLLSRRCKSHKPKMDSAVSGVAYKYQASKSNSRGPIQRVFDNFSISSSPRVGGRFSKTKDIFDAIRNRFRGERLALVDRLGRSQQHGFPDSFRDIWQKAQDVKAASTTLHGPRAASSRRSQKREPYVRDGSLQTAKHLFTPSSPCISHSQLQFTQYSQAYSDNHSRPPNPVPGSSSSSNDILPPVPSKTNAESPRMKAGDFLANKRKAALKSSTSNSDSDKVSSSTMNMNKARSLKTSPHRRSSFGSSLPTLKEENQNLDPKVVGGQHRNLPVHPHFGDSSLEEVGHKSDKSNVNPNRTEHSLERTHPVNRPTHSHNYRKKGSVEPDSPNPSTEEYFGSASNESVIIANTGPKVTTRLTGKPANATSLTISVPSVYSEDPTASSSFPISSYSIAARQPFTFTLETTNSRVERPVPKQHNGAELPPWLRFDTSTNEFWGVTPDVKKGNAINVEIDIWDPKTENVIAGADVEVLG</sequence>
<dbReference type="AlphaFoldDB" id="A0AAV5AG04"/>
<feature type="compositionally biased region" description="Polar residues" evidence="1">
    <location>
        <begin position="624"/>
        <end position="634"/>
    </location>
</feature>
<evidence type="ECO:0000256" key="1">
    <source>
        <dbReference type="SAM" id="MobiDB-lite"/>
    </source>
</evidence>
<feature type="compositionally biased region" description="Low complexity" evidence="1">
    <location>
        <begin position="608"/>
        <end position="623"/>
    </location>
</feature>
<feature type="signal peptide" evidence="2">
    <location>
        <begin position="1"/>
        <end position="17"/>
    </location>
</feature>
<dbReference type="EMBL" id="BPWL01000006">
    <property type="protein sequence ID" value="GJJ10870.1"/>
    <property type="molecule type" value="Genomic_DNA"/>
</dbReference>
<evidence type="ECO:0000256" key="2">
    <source>
        <dbReference type="SAM" id="SignalP"/>
    </source>
</evidence>
<reference evidence="3" key="1">
    <citation type="submission" date="2021-10" db="EMBL/GenBank/DDBJ databases">
        <title>De novo Genome Assembly of Clathrus columnatus (Basidiomycota, Fungi) Using Illumina and Nanopore Sequence Data.</title>
        <authorList>
            <person name="Ogiso-Tanaka E."/>
            <person name="Itagaki H."/>
            <person name="Hosoya T."/>
            <person name="Hosaka K."/>
        </authorList>
    </citation>
    <scope>NUCLEOTIDE SEQUENCE</scope>
    <source>
        <strain evidence="3">MO-923</strain>
    </source>
</reference>
<accession>A0AAV5AG04</accession>
<keyword evidence="4" id="KW-1185">Reference proteome</keyword>
<dbReference type="SUPFAM" id="SSF49313">
    <property type="entry name" value="Cadherin-like"/>
    <property type="match status" value="2"/>
</dbReference>
<dbReference type="GO" id="GO:0016020">
    <property type="term" value="C:membrane"/>
    <property type="evidence" value="ECO:0007669"/>
    <property type="project" value="InterPro"/>
</dbReference>
<keyword evidence="2" id="KW-0732">Signal</keyword>
<feature type="region of interest" description="Disordered" evidence="1">
    <location>
        <begin position="500"/>
        <end position="525"/>
    </location>
</feature>
<name>A0AAV5AG04_9AGAM</name>
<feature type="region of interest" description="Disordered" evidence="1">
    <location>
        <begin position="557"/>
        <end position="735"/>
    </location>
</feature>
<dbReference type="InterPro" id="IPR013783">
    <property type="entry name" value="Ig-like_fold"/>
</dbReference>
<organism evidence="3 4">
    <name type="scientific">Clathrus columnatus</name>
    <dbReference type="NCBI Taxonomy" id="1419009"/>
    <lineage>
        <taxon>Eukaryota</taxon>
        <taxon>Fungi</taxon>
        <taxon>Dikarya</taxon>
        <taxon>Basidiomycota</taxon>
        <taxon>Agaricomycotina</taxon>
        <taxon>Agaricomycetes</taxon>
        <taxon>Phallomycetidae</taxon>
        <taxon>Phallales</taxon>
        <taxon>Clathraceae</taxon>
        <taxon>Clathrus</taxon>
    </lineage>
</organism>
<feature type="chain" id="PRO_5043416707" description="Dystroglycan-type cadherin-like domain-containing protein" evidence="2">
    <location>
        <begin position="18"/>
        <end position="870"/>
    </location>
</feature>
<dbReference type="GO" id="GO:0005509">
    <property type="term" value="F:calcium ion binding"/>
    <property type="evidence" value="ECO:0007669"/>
    <property type="project" value="InterPro"/>
</dbReference>
<evidence type="ECO:0008006" key="5">
    <source>
        <dbReference type="Google" id="ProtNLM"/>
    </source>
</evidence>
<protein>
    <recommendedName>
        <fullName evidence="5">Dystroglycan-type cadherin-like domain-containing protein</fullName>
    </recommendedName>
</protein>
<proteinExistence type="predicted"/>
<dbReference type="Gene3D" id="2.60.40.10">
    <property type="entry name" value="Immunoglobulins"/>
    <property type="match status" value="2"/>
</dbReference>
<comment type="caution">
    <text evidence="3">The sequence shown here is derived from an EMBL/GenBank/DDBJ whole genome shotgun (WGS) entry which is preliminary data.</text>
</comment>
<evidence type="ECO:0000313" key="4">
    <source>
        <dbReference type="Proteomes" id="UP001050691"/>
    </source>
</evidence>
<evidence type="ECO:0000313" key="3">
    <source>
        <dbReference type="EMBL" id="GJJ10870.1"/>
    </source>
</evidence>
<dbReference type="Proteomes" id="UP001050691">
    <property type="component" value="Unassembled WGS sequence"/>
</dbReference>
<gene>
    <name evidence="3" type="ORF">Clacol_005098</name>
</gene>
<feature type="compositionally biased region" description="Basic and acidic residues" evidence="1">
    <location>
        <begin position="695"/>
        <end position="704"/>
    </location>
</feature>